<evidence type="ECO:0000313" key="1">
    <source>
        <dbReference type="EMBL" id="ERG64143.1"/>
    </source>
</evidence>
<protein>
    <submittedName>
        <fullName evidence="1">Uncharacterized protein</fullName>
    </submittedName>
</protein>
<comment type="caution">
    <text evidence="1">The sequence shown here is derived from an EMBL/GenBank/DDBJ whole genome shotgun (WGS) entry which is preliminary data.</text>
</comment>
<dbReference type="RefSeq" id="WP_021010566.1">
    <property type="nucleotide sequence ID" value="NZ_ASHR01000025.1"/>
</dbReference>
<gene>
    <name evidence="1" type="ORF">L332_06700</name>
</gene>
<proteinExistence type="predicted"/>
<dbReference type="AlphaFoldDB" id="U1LAN7"/>
<dbReference type="EMBL" id="ASHR01000025">
    <property type="protein sequence ID" value="ERG64143.1"/>
    <property type="molecule type" value="Genomic_DNA"/>
</dbReference>
<organism evidence="1 2">
    <name type="scientific">Agrococcus pavilionensis RW1</name>
    <dbReference type="NCBI Taxonomy" id="1330458"/>
    <lineage>
        <taxon>Bacteria</taxon>
        <taxon>Bacillati</taxon>
        <taxon>Actinomycetota</taxon>
        <taxon>Actinomycetes</taxon>
        <taxon>Micrococcales</taxon>
        <taxon>Microbacteriaceae</taxon>
        <taxon>Agrococcus</taxon>
    </lineage>
</organism>
<dbReference type="Proteomes" id="UP000016462">
    <property type="component" value="Unassembled WGS sequence"/>
</dbReference>
<keyword evidence="2" id="KW-1185">Reference proteome</keyword>
<name>U1LAN7_9MICO</name>
<evidence type="ECO:0000313" key="2">
    <source>
        <dbReference type="Proteomes" id="UP000016462"/>
    </source>
</evidence>
<accession>U1LAN7</accession>
<sequence length="208" mass="22609">MTRATTTITAHGRTLSATARTDLQTAVDALLQRFAELGERWTDGLVVWSSWSPIVMEARADGFVLRSPDFEADAREGRTDDLTIALETTEGIVRVLNAAGVLPQDVRFDQEVEAVRGWESHPELVLSRAPGRDARDSGWFVDLAGVERSEPWSADDVVDVPVWRVRMARPAVVRALALPVGVSASVVGDAVELVVDERDGAILARGPL</sequence>
<reference evidence="1 2" key="1">
    <citation type="journal article" date="2013" name="Genome Announc.">
        <title>First draft genome sequence from a member of the genus agrococcus, isolated from modern microbialites.</title>
        <authorList>
            <person name="White R.A.III."/>
            <person name="Grassa C.J."/>
            <person name="Suttle C.A."/>
        </authorList>
    </citation>
    <scope>NUCLEOTIDE SEQUENCE [LARGE SCALE GENOMIC DNA]</scope>
    <source>
        <strain evidence="1 2">RW1</strain>
    </source>
</reference>